<dbReference type="AlphaFoldDB" id="A0A0W8G6J9"/>
<evidence type="ECO:0000259" key="1">
    <source>
        <dbReference type="Pfam" id="PF09350"/>
    </source>
</evidence>
<accession>A0A0W8G6J9</accession>
<dbReference type="EMBL" id="LNQE01000198">
    <property type="protein sequence ID" value="KUG28625.1"/>
    <property type="molecule type" value="Genomic_DNA"/>
</dbReference>
<dbReference type="PANTHER" id="PTHR39158:SF1">
    <property type="entry name" value="DNAJ HOMOLOG SUBFAMILY C MEMBER 28"/>
    <property type="match status" value="1"/>
</dbReference>
<comment type="caution">
    <text evidence="2">The sequence shown here is derived from an EMBL/GenBank/DDBJ whole genome shotgun (WGS) entry which is preliminary data.</text>
</comment>
<dbReference type="Pfam" id="PF09350">
    <property type="entry name" value="DJC28_CD"/>
    <property type="match status" value="1"/>
</dbReference>
<dbReference type="PANTHER" id="PTHR39158">
    <property type="entry name" value="OS08G0560600 PROTEIN"/>
    <property type="match status" value="1"/>
</dbReference>
<dbReference type="InterPro" id="IPR052573">
    <property type="entry name" value="DnaJ_C_subfamily_28"/>
</dbReference>
<sequence length="136" mass="15573">MSSIFAAFAAISERRIVEAMQQGDFDNLEGAGKKLVFEDDSMVPEDLRMAYKIMKNAGYLPPEILEEREILSAADLLAEAPDEKERYERMRKLQCVVMRVNQRRNRPVYLEKDAAYYEKIVSRVTLHGASASPELK</sequence>
<evidence type="ECO:0000313" key="2">
    <source>
        <dbReference type="EMBL" id="KUG28625.1"/>
    </source>
</evidence>
<organism evidence="2">
    <name type="scientific">hydrocarbon metagenome</name>
    <dbReference type="NCBI Taxonomy" id="938273"/>
    <lineage>
        <taxon>unclassified sequences</taxon>
        <taxon>metagenomes</taxon>
        <taxon>ecological metagenomes</taxon>
    </lineage>
</organism>
<gene>
    <name evidence="2" type="ORF">ASZ90_001495</name>
</gene>
<feature type="domain" description="DnaJ homologue subfamily C member 28 conserved" evidence="1">
    <location>
        <begin position="12"/>
        <end position="78"/>
    </location>
</feature>
<protein>
    <submittedName>
        <fullName evidence="2">Putative cytoplasmic protein</fullName>
    </submittedName>
</protein>
<dbReference type="InterPro" id="IPR018961">
    <property type="entry name" value="DnaJ_homolog_subfam-C_membr-28"/>
</dbReference>
<name>A0A0W8G6J9_9ZZZZ</name>
<reference evidence="2" key="1">
    <citation type="journal article" date="2015" name="Proc. Natl. Acad. Sci. U.S.A.">
        <title>Networks of energetic and metabolic interactions define dynamics in microbial communities.</title>
        <authorList>
            <person name="Embree M."/>
            <person name="Liu J.K."/>
            <person name="Al-Bassam M.M."/>
            <person name="Zengler K."/>
        </authorList>
    </citation>
    <scope>NUCLEOTIDE SEQUENCE</scope>
</reference>
<proteinExistence type="predicted"/>